<sequence>MYLNTSTKTLLLRLTVTKLGIAHNLDVKALSPSNVANSRENKGTESYSIALPGSKRNVKQNENTPCSKPAIKCAKPHRQIQSLKLEFLNSTAKKAKLVPGHYL</sequence>
<dbReference type="AlphaFoldDB" id="A0A392S8W0"/>
<feature type="non-terminal residue" evidence="1">
    <location>
        <position position="103"/>
    </location>
</feature>
<accession>A0A392S8W0</accession>
<protein>
    <submittedName>
        <fullName evidence="1">Uncharacterized protein</fullName>
    </submittedName>
</protein>
<name>A0A392S8W0_9FABA</name>
<organism evidence="1 2">
    <name type="scientific">Trifolium medium</name>
    <dbReference type="NCBI Taxonomy" id="97028"/>
    <lineage>
        <taxon>Eukaryota</taxon>
        <taxon>Viridiplantae</taxon>
        <taxon>Streptophyta</taxon>
        <taxon>Embryophyta</taxon>
        <taxon>Tracheophyta</taxon>
        <taxon>Spermatophyta</taxon>
        <taxon>Magnoliopsida</taxon>
        <taxon>eudicotyledons</taxon>
        <taxon>Gunneridae</taxon>
        <taxon>Pentapetalae</taxon>
        <taxon>rosids</taxon>
        <taxon>fabids</taxon>
        <taxon>Fabales</taxon>
        <taxon>Fabaceae</taxon>
        <taxon>Papilionoideae</taxon>
        <taxon>50 kb inversion clade</taxon>
        <taxon>NPAAA clade</taxon>
        <taxon>Hologalegina</taxon>
        <taxon>IRL clade</taxon>
        <taxon>Trifolieae</taxon>
        <taxon>Trifolium</taxon>
    </lineage>
</organism>
<evidence type="ECO:0000313" key="1">
    <source>
        <dbReference type="EMBL" id="MCI44902.1"/>
    </source>
</evidence>
<reference evidence="1 2" key="1">
    <citation type="journal article" date="2018" name="Front. Plant Sci.">
        <title>Red Clover (Trifolium pratense) and Zigzag Clover (T. medium) - A Picture of Genomic Similarities and Differences.</title>
        <authorList>
            <person name="Dluhosova J."/>
            <person name="Istvanek J."/>
            <person name="Nedelnik J."/>
            <person name="Repkova J."/>
        </authorList>
    </citation>
    <scope>NUCLEOTIDE SEQUENCE [LARGE SCALE GENOMIC DNA]</scope>
    <source>
        <strain evidence="2">cv. 10/8</strain>
        <tissue evidence="1">Leaf</tissue>
    </source>
</reference>
<dbReference type="EMBL" id="LXQA010336820">
    <property type="protein sequence ID" value="MCI44902.1"/>
    <property type="molecule type" value="Genomic_DNA"/>
</dbReference>
<dbReference type="Proteomes" id="UP000265520">
    <property type="component" value="Unassembled WGS sequence"/>
</dbReference>
<proteinExistence type="predicted"/>
<comment type="caution">
    <text evidence="1">The sequence shown here is derived from an EMBL/GenBank/DDBJ whole genome shotgun (WGS) entry which is preliminary data.</text>
</comment>
<keyword evidence="2" id="KW-1185">Reference proteome</keyword>
<evidence type="ECO:0000313" key="2">
    <source>
        <dbReference type="Proteomes" id="UP000265520"/>
    </source>
</evidence>